<proteinExistence type="predicted"/>
<evidence type="ECO:0008006" key="3">
    <source>
        <dbReference type="Google" id="ProtNLM"/>
    </source>
</evidence>
<feature type="compositionally biased region" description="Basic and acidic residues" evidence="1">
    <location>
        <begin position="10"/>
        <end position="23"/>
    </location>
</feature>
<sequence length="134" mass="14865">MVNVITDTESEIRERADSEHKVGDWYPGMASPNPEGRPPKGRTLTSILEKLIDKDKLAEELWRIASGESGDGTAMRLEAIKYIYARIEGSPVQAMRFSAEGDMMPLIFLHPGREAPMIEGESKLIEDSADTDNS</sequence>
<evidence type="ECO:0000313" key="2">
    <source>
        <dbReference type="EMBL" id="KKM91471.1"/>
    </source>
</evidence>
<reference evidence="2" key="1">
    <citation type="journal article" date="2015" name="Nature">
        <title>Complex archaea that bridge the gap between prokaryotes and eukaryotes.</title>
        <authorList>
            <person name="Spang A."/>
            <person name="Saw J.H."/>
            <person name="Jorgensen S.L."/>
            <person name="Zaremba-Niedzwiedzka K."/>
            <person name="Martijn J."/>
            <person name="Lind A.E."/>
            <person name="van Eijk R."/>
            <person name="Schleper C."/>
            <person name="Guy L."/>
            <person name="Ettema T.J."/>
        </authorList>
    </citation>
    <scope>NUCLEOTIDE SEQUENCE</scope>
</reference>
<dbReference type="AlphaFoldDB" id="A0A0F9LWG0"/>
<evidence type="ECO:0000256" key="1">
    <source>
        <dbReference type="SAM" id="MobiDB-lite"/>
    </source>
</evidence>
<accession>A0A0F9LWG0</accession>
<feature type="region of interest" description="Disordered" evidence="1">
    <location>
        <begin position="1"/>
        <end position="42"/>
    </location>
</feature>
<comment type="caution">
    <text evidence="2">The sequence shown here is derived from an EMBL/GenBank/DDBJ whole genome shotgun (WGS) entry which is preliminary data.</text>
</comment>
<name>A0A0F9LWG0_9ZZZZ</name>
<organism evidence="2">
    <name type="scientific">marine sediment metagenome</name>
    <dbReference type="NCBI Taxonomy" id="412755"/>
    <lineage>
        <taxon>unclassified sequences</taxon>
        <taxon>metagenomes</taxon>
        <taxon>ecological metagenomes</taxon>
    </lineage>
</organism>
<dbReference type="EMBL" id="LAZR01006526">
    <property type="protein sequence ID" value="KKM91471.1"/>
    <property type="molecule type" value="Genomic_DNA"/>
</dbReference>
<protein>
    <recommendedName>
        <fullName evidence="3">DUF5681 domain-containing protein</fullName>
    </recommendedName>
</protein>
<gene>
    <name evidence="2" type="ORF">LCGC14_1228100</name>
</gene>